<accession>A0A8D9MFU9</accession>
<evidence type="ECO:0000256" key="2">
    <source>
        <dbReference type="ARBA" id="ARBA00022824"/>
    </source>
</evidence>
<evidence type="ECO:0000313" key="8">
    <source>
        <dbReference type="Proteomes" id="UP000694005"/>
    </source>
</evidence>
<feature type="domain" description="Glucosidase II beta subunit N-terminal" evidence="5">
    <location>
        <begin position="66"/>
        <end position="218"/>
    </location>
</feature>
<dbReference type="AlphaFoldDB" id="A0A8D9MFU9"/>
<dbReference type="SUPFAM" id="SSF50911">
    <property type="entry name" value="Mannose 6-phosphate receptor domain"/>
    <property type="match status" value="1"/>
</dbReference>
<feature type="coiled-coil region" evidence="3">
    <location>
        <begin position="518"/>
        <end position="545"/>
    </location>
</feature>
<keyword evidence="3" id="KW-0175">Coiled coil</keyword>
<name>A0A8D9MFU9_BRACM</name>
<dbReference type="InterPro" id="IPR028146">
    <property type="entry name" value="PRKCSH_N"/>
</dbReference>
<evidence type="ECO:0000256" key="4">
    <source>
        <dbReference type="SAM" id="MobiDB-lite"/>
    </source>
</evidence>
<dbReference type="InterPro" id="IPR039794">
    <property type="entry name" value="Gtb1-like"/>
</dbReference>
<proteinExistence type="predicted"/>
<evidence type="ECO:0000313" key="7">
    <source>
        <dbReference type="EMBL" id="CAG7910196.1"/>
    </source>
</evidence>
<sequence length="709" mass="80275">MKRRRFAKSIKLLHLSPQTLHLICCYSRGQTCTPAPISKKMRVLLSFLLLLLASSAIRSSSSPVTDDPFLGISPLDEKYYKSSSEIKCKDGSKRFTRAQLNDDFCDCADGTDEPGTSACPNGKFYCRNAGHSPLVLFSSRVNDGICADCCDGSDEYDGKVACSNTCWEAGKAARENLKKKIDTYNQGVVIRRKEIEQAKVGLEKDEAELKKLKIEQKILKGLVQQLKERKEQIEKIEEKERLEKEKEEKERKEAELAAQPGNGTGEEKTDGNGKVGGSTDGEEMPGVSQDDEILDENEHHDETGRYKDLDTDEEPAAEAETTSVLEESTHTNPTDEHVEEKEESPSSEDPITAGSQHDGSTKKEESDEVKKVEDTVSEKKDELSKEELGRLVASRWTGEKSDTPSEADEDSKADDHENYDHTPTSPQEVEEDDGFVSDGDEETGDDGKYSDHEPEDDTYEEEYRHDSTSSYKSDGEDDLDLSETTSSPTWLEKIQKTVKNILQAVNLFQTTPVDKSEADRVRKEYDESSSKLKKIQSRVSSLEKKLKQDFGLYDKNILSHYLRFAFFELVLSIIFLITGPEKEFYSFHGRCFESKQGKYTYKVCAYKEATQEEGYSKTQLGGWEKFENSYQFMTYTNGDKCWNGPDRSLKIKLRCGLKNELMDVDEPSRCEYAAVLSTPARCLEDKLKELQEKLEKMMNQDQPQKHDEL</sequence>
<evidence type="ECO:0000259" key="6">
    <source>
        <dbReference type="Pfam" id="PF13015"/>
    </source>
</evidence>
<dbReference type="Pfam" id="PF12999">
    <property type="entry name" value="PRKCSH-like"/>
    <property type="match status" value="1"/>
</dbReference>
<protein>
    <recommendedName>
        <fullName evidence="1">Glucosidase 2 subunit beta</fullName>
    </recommendedName>
</protein>
<dbReference type="InterPro" id="IPR009011">
    <property type="entry name" value="Man6P_isomerase_rcpt-bd_dom_sf"/>
</dbReference>
<feature type="compositionally biased region" description="Acidic residues" evidence="4">
    <location>
        <begin position="428"/>
        <end position="444"/>
    </location>
</feature>
<dbReference type="PANTHER" id="PTHR12630:SF26">
    <property type="entry name" value="GLUCOSIDASE 2 SUBUNIT BETA"/>
    <property type="match status" value="1"/>
</dbReference>
<feature type="compositionally biased region" description="Basic and acidic residues" evidence="4">
    <location>
        <begin position="359"/>
        <end position="389"/>
    </location>
</feature>
<dbReference type="Proteomes" id="UP000694005">
    <property type="component" value="Chromosome A10"/>
</dbReference>
<reference evidence="7 8" key="1">
    <citation type="submission" date="2021-07" db="EMBL/GenBank/DDBJ databases">
        <authorList>
            <consortium name="Genoscope - CEA"/>
            <person name="William W."/>
        </authorList>
    </citation>
    <scope>NUCLEOTIDE SEQUENCE [LARGE SCALE GENOMIC DNA]</scope>
</reference>
<feature type="compositionally biased region" description="Basic and acidic residues" evidence="4">
    <location>
        <begin position="327"/>
        <end position="344"/>
    </location>
</feature>
<dbReference type="Pfam" id="PF13015">
    <property type="entry name" value="PRKCSH_1"/>
    <property type="match status" value="1"/>
</dbReference>
<evidence type="ECO:0000259" key="5">
    <source>
        <dbReference type="Pfam" id="PF12999"/>
    </source>
</evidence>
<keyword evidence="2" id="KW-0256">Endoplasmic reticulum</keyword>
<evidence type="ECO:0000256" key="1">
    <source>
        <dbReference type="ARBA" id="ARBA00022387"/>
    </source>
</evidence>
<dbReference type="InterPro" id="IPR036607">
    <property type="entry name" value="PRKCSH"/>
</dbReference>
<dbReference type="Gene3D" id="2.70.130.10">
    <property type="entry name" value="Mannose-6-phosphate receptor binding domain"/>
    <property type="match status" value="1"/>
</dbReference>
<dbReference type="PANTHER" id="PTHR12630">
    <property type="entry name" value="N-LINKED OLIGOSACCHARIDE PROCESSING"/>
    <property type="match status" value="1"/>
</dbReference>
<feature type="compositionally biased region" description="Basic and acidic residues" evidence="4">
    <location>
        <begin position="241"/>
        <end position="255"/>
    </location>
</feature>
<feature type="domain" description="Glucosidase 2 subunit beta-like" evidence="6">
    <location>
        <begin position="579"/>
        <end position="699"/>
    </location>
</feature>
<feature type="region of interest" description="Disordered" evidence="4">
    <location>
        <begin position="241"/>
        <end position="485"/>
    </location>
</feature>
<dbReference type="EMBL" id="LS974626">
    <property type="protein sequence ID" value="CAG7910196.1"/>
    <property type="molecule type" value="Genomic_DNA"/>
</dbReference>
<feature type="compositionally biased region" description="Basic and acidic residues" evidence="4">
    <location>
        <begin position="296"/>
        <end position="309"/>
    </location>
</feature>
<gene>
    <name evidence="7" type="ORF">BRAPAZ1V2_A10P14420.2</name>
</gene>
<dbReference type="Gramene" id="A10p14420.2_BraZ1">
    <property type="protein sequence ID" value="A10p14420.2_BraZ1.CDS"/>
    <property type="gene ID" value="A10g14420.2_BraZ1"/>
</dbReference>
<organism evidence="7 8">
    <name type="scientific">Brassica campestris</name>
    <name type="common">Field mustard</name>
    <dbReference type="NCBI Taxonomy" id="3711"/>
    <lineage>
        <taxon>Eukaryota</taxon>
        <taxon>Viridiplantae</taxon>
        <taxon>Streptophyta</taxon>
        <taxon>Embryophyta</taxon>
        <taxon>Tracheophyta</taxon>
        <taxon>Spermatophyta</taxon>
        <taxon>Magnoliopsida</taxon>
        <taxon>eudicotyledons</taxon>
        <taxon>Gunneridae</taxon>
        <taxon>Pentapetalae</taxon>
        <taxon>rosids</taxon>
        <taxon>malvids</taxon>
        <taxon>Brassicales</taxon>
        <taxon>Brassicaceae</taxon>
        <taxon>Brassiceae</taxon>
        <taxon>Brassica</taxon>
    </lineage>
</organism>
<evidence type="ECO:0000256" key="3">
    <source>
        <dbReference type="SAM" id="Coils"/>
    </source>
</evidence>